<organism evidence="1 2">
    <name type="scientific">Rhodococcus ruber</name>
    <dbReference type="NCBI Taxonomy" id="1830"/>
    <lineage>
        <taxon>Bacteria</taxon>
        <taxon>Bacillati</taxon>
        <taxon>Actinomycetota</taxon>
        <taxon>Actinomycetes</taxon>
        <taxon>Mycobacteriales</taxon>
        <taxon>Nocardiaceae</taxon>
        <taxon>Rhodococcus</taxon>
    </lineage>
</organism>
<protein>
    <submittedName>
        <fullName evidence="1">Uncharacterized protein</fullName>
    </submittedName>
</protein>
<evidence type="ECO:0000313" key="1">
    <source>
        <dbReference type="EMBL" id="CDZ90192.1"/>
    </source>
</evidence>
<proteinExistence type="predicted"/>
<accession>A0A098BPP7</accession>
<evidence type="ECO:0000313" key="2">
    <source>
        <dbReference type="Proteomes" id="UP000042997"/>
    </source>
</evidence>
<reference evidence="1 2" key="1">
    <citation type="journal article" date="2014" name="Genome Announc.">
        <title>Draft Genome Sequence of Propane- and Butane-Oxidizing Actinobacterium Rhodococcus ruber IEGM 231.</title>
        <authorList>
            <person name="Ivshina I.B."/>
            <person name="Kuyukina M.S."/>
            <person name="Krivoruchko A.V."/>
            <person name="Barbe V."/>
            <person name="Fischer C."/>
        </authorList>
    </citation>
    <scope>NUCLEOTIDE SEQUENCE [LARGE SCALE GENOMIC DNA]</scope>
</reference>
<name>A0A098BPP7_9NOCA</name>
<gene>
    <name evidence="1" type="ORF">RHRU231_670001</name>
</gene>
<dbReference type="Proteomes" id="UP000042997">
    <property type="component" value="Unassembled WGS sequence"/>
</dbReference>
<dbReference type="EMBL" id="CCSD01000080">
    <property type="protein sequence ID" value="CDZ90192.1"/>
    <property type="molecule type" value="Genomic_DNA"/>
</dbReference>
<dbReference type="AlphaFoldDB" id="A0A098BPP7"/>
<sequence length="127" mass="14159">MGIADEIRAAKSAVARDQNDQLTSMWSVIEALDAIGGEVGQACREERVRADGADLLFRGQWCFDVVPGGSKFTVCSNGKWFWGHPMHREIQQHVAASWRSSTVYTAGSLRRLITADLTKRVTEHARR</sequence>